<gene>
    <name evidence="2" type="ORF">GCM10017557_36390</name>
</gene>
<evidence type="ECO:0000313" key="3">
    <source>
        <dbReference type="Proteomes" id="UP000516444"/>
    </source>
</evidence>
<dbReference type="OrthoDB" id="4323652at2"/>
<sequence length="67" mass="7414">MNAADLTTAHWFTSSYSSGEGQCIEVAALPTAIASRDSKDYNSPILLFTRDGWQDFIGAVNRREFRG</sequence>
<dbReference type="KEGG" id="sgm:GCM10017557_36390"/>
<dbReference type="Pfam" id="PF04149">
    <property type="entry name" value="DUF397"/>
    <property type="match status" value="1"/>
</dbReference>
<evidence type="ECO:0000313" key="2">
    <source>
        <dbReference type="EMBL" id="BCL28780.1"/>
    </source>
</evidence>
<organism evidence="2 3">
    <name type="scientific">Streptomyces aurantiacus</name>
    <dbReference type="NCBI Taxonomy" id="47760"/>
    <lineage>
        <taxon>Bacteria</taxon>
        <taxon>Bacillati</taxon>
        <taxon>Actinomycetota</taxon>
        <taxon>Actinomycetes</taxon>
        <taxon>Kitasatosporales</taxon>
        <taxon>Streptomycetaceae</taxon>
        <taxon>Streptomyces</taxon>
        <taxon>Streptomyces aurantiacus group</taxon>
    </lineage>
</organism>
<protein>
    <recommendedName>
        <fullName evidence="1">DUF397 domain-containing protein</fullName>
    </recommendedName>
</protein>
<dbReference type="Proteomes" id="UP000516444">
    <property type="component" value="Chromosome"/>
</dbReference>
<accession>A0A7G1P4N7</accession>
<dbReference type="AlphaFoldDB" id="A0A7G1P4N7"/>
<feature type="domain" description="DUF397" evidence="1">
    <location>
        <begin position="9"/>
        <end position="60"/>
    </location>
</feature>
<dbReference type="EMBL" id="AP023440">
    <property type="protein sequence ID" value="BCL28780.1"/>
    <property type="molecule type" value="Genomic_DNA"/>
</dbReference>
<proteinExistence type="predicted"/>
<reference evidence="2 3" key="1">
    <citation type="journal article" date="2014" name="Int. J. Syst. Evol. Microbiol.">
        <title>Complete genome sequence of Corynebacterium casei LMG S-19264T (=DSM 44701T), isolated from a smear-ripened cheese.</title>
        <authorList>
            <consortium name="US DOE Joint Genome Institute (JGI-PGF)"/>
            <person name="Walter F."/>
            <person name="Albersmeier A."/>
            <person name="Kalinowski J."/>
            <person name="Ruckert C."/>
        </authorList>
    </citation>
    <scope>NUCLEOTIDE SEQUENCE [LARGE SCALE GENOMIC DNA]</scope>
    <source>
        <strain evidence="2 3">JCM 4677</strain>
    </source>
</reference>
<evidence type="ECO:0000259" key="1">
    <source>
        <dbReference type="Pfam" id="PF04149"/>
    </source>
</evidence>
<dbReference type="InterPro" id="IPR007278">
    <property type="entry name" value="DUF397"/>
</dbReference>
<keyword evidence="3" id="KW-1185">Reference proteome</keyword>
<dbReference type="RefSeq" id="WP_055518269.1">
    <property type="nucleotide sequence ID" value="NZ_AP023440.1"/>
</dbReference>
<name>A0A7G1P4N7_9ACTN</name>